<evidence type="ECO:0000256" key="10">
    <source>
        <dbReference type="ARBA" id="ARBA00022771"/>
    </source>
</evidence>
<dbReference type="InterPro" id="IPR002867">
    <property type="entry name" value="IBR_dom"/>
</dbReference>
<dbReference type="FunFam" id="1.20.120.1750:FF:000018">
    <property type="entry name" value="RBR-type E3 ubiquitin transferase"/>
    <property type="match status" value="1"/>
</dbReference>
<dbReference type="PANTHER" id="PTHR11685">
    <property type="entry name" value="RBR FAMILY RING FINGER AND IBR DOMAIN-CONTAINING"/>
    <property type="match status" value="1"/>
</dbReference>
<dbReference type="PROSITE" id="PS00518">
    <property type="entry name" value="ZF_RING_1"/>
    <property type="match status" value="1"/>
</dbReference>
<dbReference type="GO" id="GO:0016567">
    <property type="term" value="P:protein ubiquitination"/>
    <property type="evidence" value="ECO:0007669"/>
    <property type="project" value="UniProtKB-UniPathway"/>
</dbReference>
<dbReference type="EMBL" id="JAATIQ010000099">
    <property type="protein sequence ID" value="KAF4382946.1"/>
    <property type="molecule type" value="Genomic_DNA"/>
</dbReference>
<dbReference type="InterPro" id="IPR044066">
    <property type="entry name" value="TRIAD_supradom"/>
</dbReference>
<dbReference type="Pfam" id="PF01485">
    <property type="entry name" value="IBR"/>
    <property type="match status" value="2"/>
</dbReference>
<keyword evidence="11" id="KW-0833">Ubl conjugation pathway</keyword>
<dbReference type="SUPFAM" id="SSF57850">
    <property type="entry name" value="RING/U-box"/>
    <property type="match status" value="3"/>
</dbReference>
<evidence type="ECO:0000256" key="7">
    <source>
        <dbReference type="ARBA" id="ARBA00022679"/>
    </source>
</evidence>
<dbReference type="GO" id="GO:0008270">
    <property type="term" value="F:zinc ion binding"/>
    <property type="evidence" value="ECO:0007669"/>
    <property type="project" value="UniProtKB-KW"/>
</dbReference>
<dbReference type="AlphaFoldDB" id="A0A7J6GJ38"/>
<evidence type="ECO:0000256" key="9">
    <source>
        <dbReference type="ARBA" id="ARBA00022737"/>
    </source>
</evidence>
<keyword evidence="10 13" id="KW-0863">Zinc-finger</keyword>
<feature type="domain" description="RING-type" evidence="15">
    <location>
        <begin position="143"/>
        <end position="352"/>
    </location>
</feature>
<evidence type="ECO:0000256" key="8">
    <source>
        <dbReference type="ARBA" id="ARBA00022723"/>
    </source>
</evidence>
<dbReference type="EC" id="2.3.2.31" evidence="6"/>
<evidence type="ECO:0000256" key="1">
    <source>
        <dbReference type="ARBA" id="ARBA00001798"/>
    </source>
</evidence>
<dbReference type="Gene3D" id="1.20.120.1750">
    <property type="match status" value="1"/>
</dbReference>
<evidence type="ECO:0000313" key="16">
    <source>
        <dbReference type="EMBL" id="KAF4382946.1"/>
    </source>
</evidence>
<comment type="pathway">
    <text evidence="4">Protein modification; protein ubiquitination.</text>
</comment>
<evidence type="ECO:0000256" key="2">
    <source>
        <dbReference type="ARBA" id="ARBA00001947"/>
    </source>
</evidence>
<dbReference type="SMART" id="SM00647">
    <property type="entry name" value="IBR"/>
    <property type="match status" value="2"/>
</dbReference>
<dbReference type="PROSITE" id="PS50089">
    <property type="entry name" value="ZF_RING_2"/>
    <property type="match status" value="1"/>
</dbReference>
<dbReference type="InterPro" id="IPR031127">
    <property type="entry name" value="E3_UB_ligase_RBR"/>
</dbReference>
<dbReference type="GO" id="GO:0061630">
    <property type="term" value="F:ubiquitin protein ligase activity"/>
    <property type="evidence" value="ECO:0007669"/>
    <property type="project" value="UniProtKB-EC"/>
</dbReference>
<evidence type="ECO:0000256" key="11">
    <source>
        <dbReference type="ARBA" id="ARBA00022786"/>
    </source>
</evidence>
<keyword evidence="12" id="KW-0862">Zinc</keyword>
<comment type="function">
    <text evidence="3">Might act as an E3 ubiquitin-protein ligase, or as part of E3 complex, which accepts ubiquitin from specific E2 ubiquitin-conjugating enzymes and then transfers it to substrates.</text>
</comment>
<dbReference type="SMART" id="SM00184">
    <property type="entry name" value="RING"/>
    <property type="match status" value="2"/>
</dbReference>
<dbReference type="InterPro" id="IPR013083">
    <property type="entry name" value="Znf_RING/FYVE/PHD"/>
</dbReference>
<dbReference type="CDD" id="cd22582">
    <property type="entry name" value="BRcat_RBR_unk"/>
    <property type="match status" value="1"/>
</dbReference>
<organism evidence="16 17">
    <name type="scientific">Cannabis sativa</name>
    <name type="common">Hemp</name>
    <name type="synonym">Marijuana</name>
    <dbReference type="NCBI Taxonomy" id="3483"/>
    <lineage>
        <taxon>Eukaryota</taxon>
        <taxon>Viridiplantae</taxon>
        <taxon>Streptophyta</taxon>
        <taxon>Embryophyta</taxon>
        <taxon>Tracheophyta</taxon>
        <taxon>Spermatophyta</taxon>
        <taxon>Magnoliopsida</taxon>
        <taxon>eudicotyledons</taxon>
        <taxon>Gunneridae</taxon>
        <taxon>Pentapetalae</taxon>
        <taxon>rosids</taxon>
        <taxon>fabids</taxon>
        <taxon>Rosales</taxon>
        <taxon>Cannabaceae</taxon>
        <taxon>Cannabis</taxon>
    </lineage>
</organism>
<comment type="catalytic activity">
    <reaction evidence="1">
        <text>[E2 ubiquitin-conjugating enzyme]-S-ubiquitinyl-L-cysteine + [acceptor protein]-L-lysine = [E2 ubiquitin-conjugating enzyme]-L-cysteine + [acceptor protein]-N(6)-ubiquitinyl-L-lysine.</text>
        <dbReference type="EC" id="2.3.2.31"/>
    </reaction>
</comment>
<evidence type="ECO:0000259" key="14">
    <source>
        <dbReference type="PROSITE" id="PS50089"/>
    </source>
</evidence>
<protein>
    <recommendedName>
        <fullName evidence="6">RBR-type E3 ubiquitin transferase</fullName>
        <ecNumber evidence="6">2.3.2.31</ecNumber>
    </recommendedName>
</protein>
<comment type="caution">
    <text evidence="16">The sequence shown here is derived from an EMBL/GenBank/DDBJ whole genome shotgun (WGS) entry which is preliminary data.</text>
</comment>
<accession>A0A7J6GJ38</accession>
<dbReference type="CDD" id="cd22584">
    <property type="entry name" value="Rcat_RBR_unk"/>
    <property type="match status" value="1"/>
</dbReference>
<feature type="domain" description="RING-type" evidence="14">
    <location>
        <begin position="147"/>
        <end position="193"/>
    </location>
</feature>
<reference evidence="16 17" key="1">
    <citation type="journal article" date="2020" name="bioRxiv">
        <title>Sequence and annotation of 42 cannabis genomes reveals extensive copy number variation in cannabinoid synthesis and pathogen resistance genes.</title>
        <authorList>
            <person name="Mckernan K.J."/>
            <person name="Helbert Y."/>
            <person name="Kane L.T."/>
            <person name="Ebling H."/>
            <person name="Zhang L."/>
            <person name="Liu B."/>
            <person name="Eaton Z."/>
            <person name="Mclaughlin S."/>
            <person name="Kingan S."/>
            <person name="Baybayan P."/>
            <person name="Concepcion G."/>
            <person name="Jordan M."/>
            <person name="Riva A."/>
            <person name="Barbazuk W."/>
            <person name="Harkins T."/>
        </authorList>
    </citation>
    <scope>NUCLEOTIDE SEQUENCE [LARGE SCALE GENOMIC DNA]</scope>
    <source>
        <strain evidence="17">cv. Jamaican Lion 4</strain>
        <tissue evidence="16">Leaf</tissue>
    </source>
</reference>
<evidence type="ECO:0000256" key="6">
    <source>
        <dbReference type="ARBA" id="ARBA00012251"/>
    </source>
</evidence>
<name>A0A7J6GJ38_CANSA</name>
<evidence type="ECO:0000256" key="5">
    <source>
        <dbReference type="ARBA" id="ARBA00005884"/>
    </source>
</evidence>
<evidence type="ECO:0000259" key="15">
    <source>
        <dbReference type="PROSITE" id="PS51873"/>
    </source>
</evidence>
<keyword evidence="7" id="KW-0808">Transferase</keyword>
<dbReference type="FunFam" id="3.30.40.10:FF:000230">
    <property type="entry name" value="RBR-type E3 ubiquitin transferase"/>
    <property type="match status" value="1"/>
</dbReference>
<dbReference type="InterPro" id="IPR001841">
    <property type="entry name" value="Znf_RING"/>
</dbReference>
<evidence type="ECO:0000313" key="17">
    <source>
        <dbReference type="Proteomes" id="UP000583929"/>
    </source>
</evidence>
<dbReference type="UniPathway" id="UPA00143"/>
<evidence type="ECO:0000256" key="13">
    <source>
        <dbReference type="PROSITE-ProRule" id="PRU00175"/>
    </source>
</evidence>
<keyword evidence="8" id="KW-0479">Metal-binding</keyword>
<evidence type="ECO:0000256" key="12">
    <source>
        <dbReference type="ARBA" id="ARBA00022833"/>
    </source>
</evidence>
<dbReference type="PROSITE" id="PS51873">
    <property type="entry name" value="TRIAD"/>
    <property type="match status" value="1"/>
</dbReference>
<comment type="similarity">
    <text evidence="5">Belongs to the RBR family. Ariadne subfamily.</text>
</comment>
<proteinExistence type="inferred from homology"/>
<keyword evidence="9" id="KW-0677">Repeat</keyword>
<dbReference type="Proteomes" id="UP000583929">
    <property type="component" value="Unassembled WGS sequence"/>
</dbReference>
<comment type="cofactor">
    <cofactor evidence="2">
        <name>Zn(2+)</name>
        <dbReference type="ChEBI" id="CHEBI:29105"/>
    </cofactor>
</comment>
<dbReference type="InterPro" id="IPR017907">
    <property type="entry name" value="Znf_RING_CS"/>
</dbReference>
<keyword evidence="17" id="KW-1185">Reference proteome</keyword>
<evidence type="ECO:0000256" key="3">
    <source>
        <dbReference type="ARBA" id="ARBA00003976"/>
    </source>
</evidence>
<dbReference type="Gene3D" id="3.30.40.10">
    <property type="entry name" value="Zinc/RING finger domain, C3HC4 (zinc finger)"/>
    <property type="match status" value="1"/>
</dbReference>
<evidence type="ECO:0000256" key="4">
    <source>
        <dbReference type="ARBA" id="ARBA00004906"/>
    </source>
</evidence>
<gene>
    <name evidence="16" type="ORF">G4B88_010117</name>
</gene>
<sequence length="352" mass="40079">MSVTVEEASTQRRPRKKHRIMEPKQELCEIVDVDHYQLSSQSILDKGTNNSNPISVEQYNEDRDLQLAIMASRLRTPNTTTKAKQVVDLSRQSFYFFDVENDDDDADIQLLWFNTPKTTRKKPFAGPSVTENGQSSNSKDVDPSFVCEICAEPKSVNESFNIKGCSHSYCSECMARYVGSKLQDNITRIGCPVSGCNGSLEPEYCRSILPPDVFERWGMALCEALILGTEKFYCPFKDCSVMLINDGKEVITNAECPSCYRMFCAQCKVAWHDGIECGEFQKLNKDEREKEDIMLKKLAQSKLWKRCPTCKYYVERASGCLFIQCRCGTAFCYNCGNIFTNKSNHYCSKCNH</sequence>